<dbReference type="Proteomes" id="UP000219452">
    <property type="component" value="Unassembled WGS sequence"/>
</dbReference>
<dbReference type="PANTHER" id="PTHR46513">
    <property type="entry name" value="VITELLOGENIN RECEPTOR-LIKE PROTEIN-RELATED-RELATED"/>
    <property type="match status" value="1"/>
</dbReference>
<dbReference type="Gene3D" id="2.120.10.30">
    <property type="entry name" value="TolB, C-terminal domain"/>
    <property type="match status" value="2"/>
</dbReference>
<name>A0A286GCH2_9BACT</name>
<dbReference type="SUPFAM" id="SSF63825">
    <property type="entry name" value="YWTD domain"/>
    <property type="match status" value="1"/>
</dbReference>
<dbReference type="InterPro" id="IPR011042">
    <property type="entry name" value="6-blade_b-propeller_TolB-like"/>
</dbReference>
<proteinExistence type="predicted"/>
<accession>A0A286GCH2</accession>
<dbReference type="EMBL" id="OCNH01000003">
    <property type="protein sequence ID" value="SOD93235.1"/>
    <property type="molecule type" value="Genomic_DNA"/>
</dbReference>
<evidence type="ECO:0000313" key="1">
    <source>
        <dbReference type="EMBL" id="SOD93235.1"/>
    </source>
</evidence>
<gene>
    <name evidence="1" type="ORF">SAMN06269250_4424</name>
</gene>
<keyword evidence="2" id="KW-1185">Reference proteome</keyword>
<dbReference type="InterPro" id="IPR050778">
    <property type="entry name" value="Cueball_EGF_LRP_Nidogen"/>
</dbReference>
<reference evidence="2" key="1">
    <citation type="submission" date="2017-09" db="EMBL/GenBank/DDBJ databases">
        <authorList>
            <person name="Varghese N."/>
            <person name="Submissions S."/>
        </authorList>
    </citation>
    <scope>NUCLEOTIDE SEQUENCE [LARGE SCALE GENOMIC DNA]</scope>
    <source>
        <strain evidence="2">DSM 29961</strain>
    </source>
</reference>
<dbReference type="AlphaFoldDB" id="A0A286GCH2"/>
<protein>
    <submittedName>
        <fullName evidence="1">Por secretion system C-terminal sorting domain-containing protein</fullName>
    </submittedName>
</protein>
<dbReference type="RefSeq" id="WP_097128369.1">
    <property type="nucleotide sequence ID" value="NZ_OCNH01000003.1"/>
</dbReference>
<dbReference type="PANTHER" id="PTHR46513:SF41">
    <property type="entry name" value="LOW-DENSITY LIPOPROTEIN RECEPTOR-RELATED PROTEIN"/>
    <property type="match status" value="1"/>
</dbReference>
<sequence length="472" mass="50943">MALPGQAQIYYLLSDNNSATRTDELRKINTNGTGDTQVATNFADLPKSIVLDDANGFAYVTEARSTVTPKIFKINLGSGASTTLVSSTSLVSGIALDATRDYLYYLLSDNTPSTSVDELHRIKLDGTNDVLVGTGYVNAPGAISLDVQSNRLFISDLRATAPKIVAVNLEAPASATTIVTLTANEPATGISVDIKAGKLYYAVTDGSFSTNTDELRRINLNGTADESVATGFVDVPGELAVDFPNSRVLVANTRNNLPRIYAVNRTSKTASLLFTPSQFTLAGIAVANGNPLPVSLVSFTAKAEANATVALDWVTSFETSNKGFRIERSKDLLRFETVGEVSELSSESKALKTYHFVDQTPYRGTSYYRLTQTDLNGKATTYPAVAVVLRDDAYGVSPNPVINEGLFTLRLDEPETAAIRFNRVDGRAVAFQKQGVQSGNLLIRATEKLSAGVYLLTVDERSQRRQYRIVVE</sequence>
<evidence type="ECO:0000313" key="2">
    <source>
        <dbReference type="Proteomes" id="UP000219452"/>
    </source>
</evidence>
<dbReference type="OrthoDB" id="1491619at2"/>
<organism evidence="1 2">
    <name type="scientific">Spirosoma fluviale</name>
    <dbReference type="NCBI Taxonomy" id="1597977"/>
    <lineage>
        <taxon>Bacteria</taxon>
        <taxon>Pseudomonadati</taxon>
        <taxon>Bacteroidota</taxon>
        <taxon>Cytophagia</taxon>
        <taxon>Cytophagales</taxon>
        <taxon>Cytophagaceae</taxon>
        <taxon>Spirosoma</taxon>
    </lineage>
</organism>